<evidence type="ECO:0000256" key="17">
    <source>
        <dbReference type="PROSITE-ProRule" id="PRU00703"/>
    </source>
</evidence>
<keyword evidence="10 13" id="KW-0520">NAD</keyword>
<comment type="pathway">
    <text evidence="13 19">Purine metabolism; XMP biosynthesis via de novo pathway; XMP from IMP: step 1/1.</text>
</comment>
<dbReference type="Pfam" id="PF00478">
    <property type="entry name" value="IMPDH"/>
    <property type="match status" value="1"/>
</dbReference>
<evidence type="ECO:0000256" key="7">
    <source>
        <dbReference type="ARBA" id="ARBA00022755"/>
    </source>
</evidence>
<dbReference type="GO" id="GO:0006177">
    <property type="term" value="P:GMP biosynthetic process"/>
    <property type="evidence" value="ECO:0007669"/>
    <property type="project" value="UniProtKB-UniRule"/>
</dbReference>
<dbReference type="Pfam" id="PF00571">
    <property type="entry name" value="CBS"/>
    <property type="match status" value="2"/>
</dbReference>
<dbReference type="eggNOG" id="COG0516">
    <property type="taxonomic scope" value="Bacteria"/>
</dbReference>
<feature type="binding site" description="in other chain" evidence="13 16">
    <location>
        <position position="315"/>
    </location>
    <ligand>
        <name>K(+)</name>
        <dbReference type="ChEBI" id="CHEBI:29103"/>
        <note>ligand shared between two tetrameric partners</note>
    </ligand>
</feature>
<feature type="binding site" evidence="13">
    <location>
        <position position="482"/>
    </location>
    <ligand>
        <name>K(+)</name>
        <dbReference type="ChEBI" id="CHEBI:29103"/>
        <note>ligand shared between two tetrameric partners</note>
    </ligand>
</feature>
<dbReference type="STRING" id="454171.CP488_01855"/>
<dbReference type="NCBIfam" id="TIGR01302">
    <property type="entry name" value="IMP_dehydrog"/>
    <property type="match status" value="1"/>
</dbReference>
<dbReference type="PATRIC" id="fig|1303518.3.peg.2327"/>
<dbReference type="GO" id="GO:0000166">
    <property type="term" value="F:nucleotide binding"/>
    <property type="evidence" value="ECO:0007669"/>
    <property type="project" value="UniProtKB-UniRule"/>
</dbReference>
<feature type="domain" description="CBS" evidence="20">
    <location>
        <begin position="164"/>
        <end position="226"/>
    </location>
</feature>
<keyword evidence="22" id="KW-1185">Reference proteome</keyword>
<dbReference type="InterPro" id="IPR015875">
    <property type="entry name" value="IMP_DH/GMP_Rdtase_CS"/>
</dbReference>
<keyword evidence="9 13" id="KW-0560">Oxidoreductase</keyword>
<dbReference type="SUPFAM" id="SSF51412">
    <property type="entry name" value="Inosine monophosphate dehydrogenase (IMPDH)"/>
    <property type="match status" value="1"/>
</dbReference>
<evidence type="ECO:0000256" key="12">
    <source>
        <dbReference type="ARBA" id="ARBA00048028"/>
    </source>
</evidence>
<evidence type="ECO:0000256" key="5">
    <source>
        <dbReference type="ARBA" id="ARBA00022737"/>
    </source>
</evidence>
<feature type="binding site" evidence="13">
    <location>
        <position position="263"/>
    </location>
    <ligand>
        <name>NAD(+)</name>
        <dbReference type="ChEBI" id="CHEBI:57540"/>
    </ligand>
</feature>
<dbReference type="CDD" id="cd00381">
    <property type="entry name" value="IMPDH"/>
    <property type="match status" value="1"/>
</dbReference>
<dbReference type="PANTHER" id="PTHR11911">
    <property type="entry name" value="INOSINE-5-MONOPHOSPHATE DEHYDROGENASE RELATED"/>
    <property type="match status" value="1"/>
</dbReference>
<evidence type="ECO:0000256" key="1">
    <source>
        <dbReference type="ARBA" id="ARBA00001958"/>
    </source>
</evidence>
<evidence type="ECO:0000313" key="22">
    <source>
        <dbReference type="Proteomes" id="UP000014227"/>
    </source>
</evidence>
<comment type="catalytic activity">
    <reaction evidence="12 13 19">
        <text>IMP + NAD(+) + H2O = XMP + NADH + H(+)</text>
        <dbReference type="Rhea" id="RHEA:11708"/>
        <dbReference type="ChEBI" id="CHEBI:15377"/>
        <dbReference type="ChEBI" id="CHEBI:15378"/>
        <dbReference type="ChEBI" id="CHEBI:57464"/>
        <dbReference type="ChEBI" id="CHEBI:57540"/>
        <dbReference type="ChEBI" id="CHEBI:57945"/>
        <dbReference type="ChEBI" id="CHEBI:58053"/>
        <dbReference type="EC" id="1.1.1.205"/>
    </reaction>
</comment>
<reference evidence="22" key="1">
    <citation type="submission" date="2013-03" db="EMBL/GenBank/DDBJ databases">
        <title>Genome sequence of Chthonomonas calidirosea, the first sequenced genome from the Armatimonadetes phylum (formally candidate division OP10).</title>
        <authorList>
            <person name="Lee K.C.Y."/>
            <person name="Morgan X.C."/>
            <person name="Dunfield P.F."/>
            <person name="Tamas I."/>
            <person name="Houghton K.M."/>
            <person name="Vyssotski M."/>
            <person name="Ryan J.L.J."/>
            <person name="Lagutin K."/>
            <person name="McDonald I.R."/>
            <person name="Stott M.B."/>
        </authorList>
    </citation>
    <scope>NUCLEOTIDE SEQUENCE [LARGE SCALE GENOMIC DNA]</scope>
    <source>
        <strain evidence="22">DSM 23976 / ICMP 18418 / T49</strain>
    </source>
</reference>
<comment type="subunit">
    <text evidence="3 13">Homotetramer.</text>
</comment>
<dbReference type="EC" id="1.1.1.205" evidence="13 19"/>
<keyword evidence="6 13" id="KW-0332">GMP biosynthesis</keyword>
<dbReference type="InterPro" id="IPR005990">
    <property type="entry name" value="IMP_DH"/>
</dbReference>
<feature type="binding site" evidence="13">
    <location>
        <begin position="353"/>
        <end position="355"/>
    </location>
    <ligand>
        <name>IMP</name>
        <dbReference type="ChEBI" id="CHEBI:58053"/>
    </ligand>
</feature>
<evidence type="ECO:0000259" key="20">
    <source>
        <dbReference type="PROSITE" id="PS51371"/>
    </source>
</evidence>
<comment type="activity regulation">
    <text evidence="13">Mycophenolic acid (MPA) is a non-competitive inhibitor that prevents formation of the closed enzyme conformation by binding to the same site as the amobile flap. In contrast, mizoribine monophosphate (MZP) is a competitive inhibitor that induces the closed conformation. MPA is a potent inhibitor of mammalian IMPDHs but a poor inhibitor of the bacterial enzymes. MZP is a more potent inhibitor of bacterial IMPDH.</text>
</comment>
<feature type="binding site" evidence="13">
    <location>
        <position position="484"/>
    </location>
    <ligand>
        <name>K(+)</name>
        <dbReference type="ChEBI" id="CHEBI:29103"/>
        <note>ligand shared between two tetrameric partners</note>
    </ligand>
</feature>
<dbReference type="PANTHER" id="PTHR11911:SF111">
    <property type="entry name" value="INOSINE-5'-MONOPHOSPHATE DEHYDROGENASE"/>
    <property type="match status" value="1"/>
</dbReference>
<dbReference type="GO" id="GO:0046872">
    <property type="term" value="F:metal ion binding"/>
    <property type="evidence" value="ECO:0007669"/>
    <property type="project" value="UniProtKB-UniRule"/>
</dbReference>
<feature type="binding site" description="in other chain" evidence="13 16">
    <location>
        <position position="317"/>
    </location>
    <ligand>
        <name>K(+)</name>
        <dbReference type="ChEBI" id="CHEBI:29103"/>
        <note>ligand shared between two tetrameric partners</note>
    </ligand>
</feature>
<evidence type="ECO:0000256" key="10">
    <source>
        <dbReference type="ARBA" id="ARBA00023027"/>
    </source>
</evidence>
<dbReference type="InParanoid" id="S0EW51"/>
<dbReference type="InterPro" id="IPR001093">
    <property type="entry name" value="IMP_DH_GMPRt"/>
</dbReference>
<evidence type="ECO:0000256" key="13">
    <source>
        <dbReference type="HAMAP-Rule" id="MF_01964"/>
    </source>
</evidence>
<keyword evidence="5" id="KW-0677">Repeat</keyword>
<dbReference type="InterPro" id="IPR013785">
    <property type="entry name" value="Aldolase_TIM"/>
</dbReference>
<feature type="binding site" evidence="13">
    <location>
        <position position="483"/>
    </location>
    <ligand>
        <name>K(+)</name>
        <dbReference type="ChEBI" id="CHEBI:29103"/>
        <note>ligand shared between two tetrameric partners</note>
    </ligand>
</feature>
<dbReference type="InterPro" id="IPR000644">
    <property type="entry name" value="CBS_dom"/>
</dbReference>
<dbReference type="SMART" id="SM00116">
    <property type="entry name" value="CBS"/>
    <property type="match status" value="2"/>
</dbReference>
<dbReference type="Proteomes" id="UP000014227">
    <property type="component" value="Chromosome I"/>
</dbReference>
<dbReference type="InterPro" id="IPR046342">
    <property type="entry name" value="CBS_dom_sf"/>
</dbReference>
<comment type="similarity">
    <text evidence="2 13 18">Belongs to the IMPDH/GMPR family.</text>
</comment>
<keyword evidence="11 17" id="KW-0129">CBS domain</keyword>
<feature type="binding site" evidence="13">
    <location>
        <position position="428"/>
    </location>
    <ligand>
        <name>IMP</name>
        <dbReference type="ChEBI" id="CHEBI:58053"/>
    </ligand>
</feature>
<dbReference type="CDD" id="cd04601">
    <property type="entry name" value="CBS_pair_IMPDH"/>
    <property type="match status" value="1"/>
</dbReference>
<dbReference type="eggNOG" id="COG0517">
    <property type="taxonomic scope" value="Bacteria"/>
</dbReference>
<dbReference type="PROSITE" id="PS51371">
    <property type="entry name" value="CBS"/>
    <property type="match status" value="2"/>
</dbReference>
<organism evidence="21 22">
    <name type="scientific">Chthonomonas calidirosea (strain DSM 23976 / ICMP 18418 / T49)</name>
    <dbReference type="NCBI Taxonomy" id="1303518"/>
    <lineage>
        <taxon>Bacteria</taxon>
        <taxon>Bacillati</taxon>
        <taxon>Armatimonadota</taxon>
        <taxon>Chthonomonadia</taxon>
        <taxon>Chthonomonadales</taxon>
        <taxon>Chthonomonadaceae</taxon>
        <taxon>Chthonomonas</taxon>
    </lineage>
</organism>
<dbReference type="FunFam" id="3.20.20.70:FF:000003">
    <property type="entry name" value="GMP reductase"/>
    <property type="match status" value="1"/>
</dbReference>
<evidence type="ECO:0000256" key="6">
    <source>
        <dbReference type="ARBA" id="ARBA00022749"/>
    </source>
</evidence>
<evidence type="ECO:0000256" key="14">
    <source>
        <dbReference type="PIRSR" id="PIRSR000130-1"/>
    </source>
</evidence>
<evidence type="ECO:0000256" key="15">
    <source>
        <dbReference type="PIRSR" id="PIRSR000130-3"/>
    </source>
</evidence>
<dbReference type="HAMAP" id="MF_01964">
    <property type="entry name" value="IMPDH"/>
    <property type="match status" value="1"/>
</dbReference>
<dbReference type="GO" id="GO:0003938">
    <property type="term" value="F:IMP dehydrogenase activity"/>
    <property type="evidence" value="ECO:0007669"/>
    <property type="project" value="UniProtKB-UniRule"/>
</dbReference>
<feature type="binding site" evidence="15">
    <location>
        <begin position="263"/>
        <end position="265"/>
    </location>
    <ligand>
        <name>NAD(+)</name>
        <dbReference type="ChEBI" id="CHEBI:57540"/>
    </ligand>
</feature>
<dbReference type="RefSeq" id="WP_016483566.1">
    <property type="nucleotide sequence ID" value="NC_021487.1"/>
</dbReference>
<dbReference type="EMBL" id="HF951689">
    <property type="protein sequence ID" value="CCW36046.1"/>
    <property type="molecule type" value="Genomic_DNA"/>
</dbReference>
<evidence type="ECO:0000256" key="11">
    <source>
        <dbReference type="ARBA" id="ARBA00023122"/>
    </source>
</evidence>
<dbReference type="KEGG" id="ccz:CCALI_02239"/>
<comment type="cofactor">
    <cofactor evidence="1 13">
        <name>K(+)</name>
        <dbReference type="ChEBI" id="CHEBI:29103"/>
    </cofactor>
</comment>
<feature type="binding site" evidence="13">
    <location>
        <begin position="376"/>
        <end position="377"/>
    </location>
    <ligand>
        <name>IMP</name>
        <dbReference type="ChEBI" id="CHEBI:58053"/>
    </ligand>
</feature>
<dbReference type="SMART" id="SM01240">
    <property type="entry name" value="IMPDH"/>
    <property type="match status" value="1"/>
</dbReference>
<dbReference type="UniPathway" id="UPA00601">
    <property type="reaction ID" value="UER00295"/>
</dbReference>
<comment type="caution">
    <text evidence="13">Lacks conserved residue(s) required for the propagation of feature annotation.</text>
</comment>
<feature type="binding site" evidence="13">
    <location>
        <position position="318"/>
    </location>
    <ligand>
        <name>IMP</name>
        <dbReference type="ChEBI" id="CHEBI:58053"/>
    </ligand>
</feature>
<accession>S0EW51</accession>
<protein>
    <recommendedName>
        <fullName evidence="13 19">Inosine-5'-monophosphate dehydrogenase</fullName>
        <shortName evidence="13">IMP dehydrogenase</shortName>
        <shortName evidence="13">IMPD</shortName>
        <shortName evidence="13">IMPDH</shortName>
        <ecNumber evidence="13 19">1.1.1.205</ecNumber>
    </recommendedName>
</protein>
<feature type="active site" description="Thioimidate intermediate" evidence="13 14">
    <location>
        <position position="320"/>
    </location>
</feature>
<dbReference type="PIRSF" id="PIRSF000130">
    <property type="entry name" value="IMPDH"/>
    <property type="match status" value="1"/>
</dbReference>
<feature type="binding site" evidence="13 15">
    <location>
        <begin position="313"/>
        <end position="315"/>
    </location>
    <ligand>
        <name>NAD(+)</name>
        <dbReference type="ChEBI" id="CHEBI:57540"/>
    </ligand>
</feature>
<comment type="function">
    <text evidence="13">Catalyzes the conversion of inosine 5'-phosphate (IMP) to xanthosine 5'-phosphate (XMP), the first committed and rate-limiting step in the de novo synthesis of guanine nucleotides, and therefore plays an important role in the regulation of cell growth.</text>
</comment>
<evidence type="ECO:0000256" key="19">
    <source>
        <dbReference type="RuleBase" id="RU003928"/>
    </source>
</evidence>
<feature type="binding site" evidence="13">
    <location>
        <begin position="400"/>
        <end position="404"/>
    </location>
    <ligand>
        <name>IMP</name>
        <dbReference type="ChEBI" id="CHEBI:58053"/>
    </ligand>
</feature>
<evidence type="ECO:0000256" key="9">
    <source>
        <dbReference type="ARBA" id="ARBA00023002"/>
    </source>
</evidence>
<keyword evidence="7 13" id="KW-0658">Purine biosynthesis</keyword>
<feature type="domain" description="CBS" evidence="20">
    <location>
        <begin position="103"/>
        <end position="160"/>
    </location>
</feature>
<evidence type="ECO:0000256" key="18">
    <source>
        <dbReference type="RuleBase" id="RU003927"/>
    </source>
</evidence>
<evidence type="ECO:0000256" key="8">
    <source>
        <dbReference type="ARBA" id="ARBA00022958"/>
    </source>
</evidence>
<name>S0EW51_CHTCT</name>
<sequence>MGVGIGEMQETDVKIREGLSFDDVLLVPGESDVRPADVDLRTEIARGIWLKAPVLSSPMDRVTGARMAIAMAREGGLGIIHRNMSPTAQAQEVDKVKRSEHGIIVDPISLPPDRTIRDALQIMERYHISGVPITEPDTGKLVGILTNRDIRFETNYNRPIYEVMTTDASRPGGLITAPLGTTLEQAQQILQAHRIEKLPIVDENRRLLGLITIKDIQKVREYPNATKDARGRLRCGAAVGPLRDPVGRTAVLVEAGVDVIVIDAAHGHSLDVINAVRAIKQKFPDLPVIAGNVATREGTRALIEAGADAIRVGLGAGSICTTRIVSGVGVPQFTAVMECAEEAARYGIPVIADGGIRWSGDATKALAAGAAAVMVGNMLAGTDEAPGEVILYQGRAYKEYRGMGSEGALQEGSSDRYGLENASRYVPEGVEGRVPYKGAMNDTIYQLLGGIRSGLGYVGARTIKELHQKARFVRQTSASLRESHVHDVWITKEPPNYSSEYAFNEGSRD</sequence>
<feature type="binding site" description="in other chain" evidence="13 16">
    <location>
        <position position="320"/>
    </location>
    <ligand>
        <name>K(+)</name>
        <dbReference type="ChEBI" id="CHEBI:29103"/>
        <note>ligand shared between two tetrameric partners</note>
    </ligand>
</feature>
<feature type="active site" description="Proton acceptor" evidence="13 14">
    <location>
        <position position="416"/>
    </location>
</feature>
<dbReference type="FunCoup" id="S0EW51">
    <property type="interactions" value="332"/>
</dbReference>
<dbReference type="HOGENOM" id="CLU_022552_2_1_0"/>
<dbReference type="GO" id="GO:0006183">
    <property type="term" value="P:GTP biosynthetic process"/>
    <property type="evidence" value="ECO:0007669"/>
    <property type="project" value="TreeGrafter"/>
</dbReference>
<keyword evidence="8 13" id="KW-0630">Potassium</keyword>
<evidence type="ECO:0000313" key="21">
    <source>
        <dbReference type="EMBL" id="CCW36046.1"/>
    </source>
</evidence>
<gene>
    <name evidence="13" type="primary">guaB</name>
    <name evidence="21" type="ORF">CCALI_02239</name>
</gene>
<dbReference type="AlphaFoldDB" id="S0EW51"/>
<dbReference type="PROSITE" id="PS00487">
    <property type="entry name" value="IMP_DH_GMP_RED"/>
    <property type="match status" value="1"/>
</dbReference>
<dbReference type="SUPFAM" id="SSF54631">
    <property type="entry name" value="CBS-domain pair"/>
    <property type="match status" value="1"/>
</dbReference>
<proteinExistence type="inferred from homology"/>
<evidence type="ECO:0000256" key="3">
    <source>
        <dbReference type="ARBA" id="ARBA00011881"/>
    </source>
</evidence>
<evidence type="ECO:0000256" key="2">
    <source>
        <dbReference type="ARBA" id="ARBA00005502"/>
    </source>
</evidence>
<keyword evidence="4 13" id="KW-0479">Metal-binding</keyword>
<evidence type="ECO:0000256" key="16">
    <source>
        <dbReference type="PIRSR" id="PIRSR000130-4"/>
    </source>
</evidence>
<dbReference type="Gene3D" id="3.20.20.70">
    <property type="entry name" value="Aldolase class I"/>
    <property type="match status" value="1"/>
</dbReference>
<evidence type="ECO:0000256" key="4">
    <source>
        <dbReference type="ARBA" id="ARBA00022723"/>
    </source>
</evidence>